<feature type="repeat" description="TPR" evidence="3">
    <location>
        <begin position="262"/>
        <end position="295"/>
    </location>
</feature>
<gene>
    <name evidence="5" type="ORF">KGMB02408_47150</name>
</gene>
<name>A0A401M1Q5_9BACE</name>
<evidence type="ECO:0000256" key="4">
    <source>
        <dbReference type="SAM" id="SignalP"/>
    </source>
</evidence>
<dbReference type="InterPro" id="IPR051012">
    <property type="entry name" value="CellSynth/LPSAsmb/PSIAsmb"/>
</dbReference>
<dbReference type="Pfam" id="PF13432">
    <property type="entry name" value="TPR_16"/>
    <property type="match status" value="1"/>
</dbReference>
<evidence type="ECO:0000256" key="1">
    <source>
        <dbReference type="ARBA" id="ARBA00022737"/>
    </source>
</evidence>
<evidence type="ECO:0000256" key="3">
    <source>
        <dbReference type="PROSITE-ProRule" id="PRU00339"/>
    </source>
</evidence>
<accession>A0A401M1Q5</accession>
<keyword evidence="6" id="KW-1185">Reference proteome</keyword>
<feature type="repeat" description="TPR" evidence="3">
    <location>
        <begin position="581"/>
        <end position="614"/>
    </location>
</feature>
<keyword evidence="4" id="KW-0732">Signal</keyword>
<evidence type="ECO:0000313" key="5">
    <source>
        <dbReference type="EMBL" id="GCB37770.1"/>
    </source>
</evidence>
<proteinExistence type="predicted"/>
<evidence type="ECO:0000256" key="2">
    <source>
        <dbReference type="ARBA" id="ARBA00022803"/>
    </source>
</evidence>
<keyword evidence="1" id="KW-0677">Repeat</keyword>
<dbReference type="SMART" id="SM00028">
    <property type="entry name" value="TPR"/>
    <property type="match status" value="7"/>
</dbReference>
<feature type="chain" id="PRO_5018984429" evidence="4">
    <location>
        <begin position="42"/>
        <end position="629"/>
    </location>
</feature>
<dbReference type="AlphaFoldDB" id="A0A401M1Q5"/>
<dbReference type="EMBL" id="BHWB01000039">
    <property type="protein sequence ID" value="GCB37770.1"/>
    <property type="molecule type" value="Genomic_DNA"/>
</dbReference>
<dbReference type="Gene3D" id="1.25.40.10">
    <property type="entry name" value="Tetratricopeptide repeat domain"/>
    <property type="match status" value="3"/>
</dbReference>
<organism evidence="5 6">
    <name type="scientific">Bacteroides faecalis</name>
    <dbReference type="NCBI Taxonomy" id="2447885"/>
    <lineage>
        <taxon>Bacteria</taxon>
        <taxon>Pseudomonadati</taxon>
        <taxon>Bacteroidota</taxon>
        <taxon>Bacteroidia</taxon>
        <taxon>Bacteroidales</taxon>
        <taxon>Bacteroidaceae</taxon>
        <taxon>Bacteroides</taxon>
    </lineage>
</organism>
<dbReference type="SUPFAM" id="SSF81901">
    <property type="entry name" value="HCP-like"/>
    <property type="match status" value="1"/>
</dbReference>
<evidence type="ECO:0000313" key="6">
    <source>
        <dbReference type="Proteomes" id="UP000288079"/>
    </source>
</evidence>
<dbReference type="Proteomes" id="UP000288079">
    <property type="component" value="Unassembled WGS sequence"/>
</dbReference>
<dbReference type="InterPro" id="IPR011990">
    <property type="entry name" value="TPR-like_helical_dom_sf"/>
</dbReference>
<dbReference type="InterPro" id="IPR019734">
    <property type="entry name" value="TPR_rpt"/>
</dbReference>
<comment type="caution">
    <text evidence="5">The sequence shown here is derived from an EMBL/GenBank/DDBJ whole genome shotgun (WGS) entry which is preliminary data.</text>
</comment>
<keyword evidence="2 3" id="KW-0802">TPR repeat</keyword>
<dbReference type="PANTHER" id="PTHR45586">
    <property type="entry name" value="TPR REPEAT-CONTAINING PROTEIN PA4667"/>
    <property type="match status" value="1"/>
</dbReference>
<dbReference type="PROSITE" id="PS50005">
    <property type="entry name" value="TPR"/>
    <property type="match status" value="3"/>
</dbReference>
<feature type="signal peptide" evidence="4">
    <location>
        <begin position="1"/>
        <end position="41"/>
    </location>
</feature>
<feature type="repeat" description="TPR" evidence="3">
    <location>
        <begin position="477"/>
        <end position="510"/>
    </location>
</feature>
<dbReference type="PANTHER" id="PTHR45586:SF1">
    <property type="entry name" value="LIPOPOLYSACCHARIDE ASSEMBLY PROTEIN B"/>
    <property type="match status" value="1"/>
</dbReference>
<sequence>MKQNVEPVASDIQEKNEMKAKLILFLLISTLLLTSCMAAQAAGIVTGSTAVVSGNVIDTKLAVKKVEKKKKKVAKASKNPESQLTEEEQRKYDYFFLEAIRLKEKKEYAAAFGLLQHCLDIDPNAASALYEISQYYMFLRQIPQGQAALEKTVENAPDNFWYSQGLVSLYQQQDQLDKAIVLLEQMATRFSGKQGPLFNLLDIYGRQEKFDEVIATLNRLEKRIGKNEQLSMEKFRIYLQMKDDKKAFQEIESLVQEYPMDTRYQVILGDVYLQHGKKQEAYDAYQKVLAAEPDNPMALYSMASYYEQTDQKELYQQQLDTLLLNKKVASDIKLNVMRQVIVENEQAGKDSTQVIDLFTRVMRQDVDDPQIPMLYAQYLLSKNMEDASVPVLEQVVDLDPMNKAARLMLISSAAKKEDYKQIIKICEPGIEATPDALELYYYLAIAYNQAEQTDSVVSVCKKALEHITPDTKKEVISDFYSIMGDMYHTKKQMADAYAAYDSALVHNPSNVGALNNYAYYLSLERRDLDKAEEMSYKTVKAEPNNATYLDTYAWILFEKGNYSEARIYIDNAMKSDGEKSSEVVEHCGDIYFMTGDVEGALKYWKQSLEMGNDSKTLKQKIEKKKYIAE</sequence>
<reference evidence="5 6" key="1">
    <citation type="submission" date="2018-10" db="EMBL/GenBank/DDBJ databases">
        <title>Draft Genome Sequence of Bacteroides sp. KCTC 15687.</title>
        <authorList>
            <person name="Yu S.Y."/>
            <person name="Kim J.S."/>
            <person name="Oh B.S."/>
            <person name="Park S.H."/>
            <person name="Kang S.W."/>
            <person name="Park J.E."/>
            <person name="Choi S.H."/>
            <person name="Han K.I."/>
            <person name="Lee K.C."/>
            <person name="Eom M.K."/>
            <person name="Suh M.K."/>
            <person name="Lee D.H."/>
            <person name="Yoon H."/>
            <person name="Kim B."/>
            <person name="Yang S.J."/>
            <person name="Lee J.S."/>
            <person name="Lee J.H."/>
        </authorList>
    </citation>
    <scope>NUCLEOTIDE SEQUENCE [LARGE SCALE GENOMIC DNA]</scope>
    <source>
        <strain evidence="5 6">KCTC 15687</strain>
    </source>
</reference>
<dbReference type="SUPFAM" id="SSF48452">
    <property type="entry name" value="TPR-like"/>
    <property type="match status" value="1"/>
</dbReference>
<protein>
    <submittedName>
        <fullName evidence="5">Uncharacterized protein</fullName>
    </submittedName>
</protein>